<evidence type="ECO:0000313" key="9">
    <source>
        <dbReference type="Proteomes" id="UP000009047"/>
    </source>
</evidence>
<dbReference type="Pfam" id="PF00005">
    <property type="entry name" value="ABC_tran"/>
    <property type="match status" value="1"/>
</dbReference>
<dbReference type="STRING" id="644282.Deba_2478"/>
<dbReference type="RefSeq" id="WP_013259277.1">
    <property type="nucleotide sequence ID" value="NC_014365.1"/>
</dbReference>
<sequence length="270" mass="29651">MIVIKGLSKTFNAGSVNEVRALRGVDLAVSAGQFVTIIGTNGSGKSTLLNAVAGAFRPDAGTIAIDGHDVTSQKDFQRAKYVSRVFQNPFSGTVPNMSIAENMHMASLRGRSATLRLGLNRRRRAQYRERVAALEMGLEDRLDSPIGTLSGGQRQALTLLMAVMTPPKVLLLDEHTAALDPKSAAQVIKLTEQFVGQGRLTAMMVTHSMRQALELGHRTIMMHRGQVIEDIPMAMKKRLGVDDLLDRFDALRRAEQLTDDLLDDLRRAYL</sequence>
<dbReference type="SUPFAM" id="SSF52540">
    <property type="entry name" value="P-loop containing nucleoside triphosphate hydrolases"/>
    <property type="match status" value="1"/>
</dbReference>
<dbReference type="GO" id="GO:0016887">
    <property type="term" value="F:ATP hydrolysis activity"/>
    <property type="evidence" value="ECO:0007669"/>
    <property type="project" value="InterPro"/>
</dbReference>
<dbReference type="InterPro" id="IPR003439">
    <property type="entry name" value="ABC_transporter-like_ATP-bd"/>
</dbReference>
<evidence type="ECO:0000256" key="4">
    <source>
        <dbReference type="ARBA" id="ARBA00022741"/>
    </source>
</evidence>
<gene>
    <name evidence="8" type="ordered locus">Deba_2478</name>
</gene>
<keyword evidence="5" id="KW-0067">ATP-binding</keyword>
<evidence type="ECO:0000259" key="7">
    <source>
        <dbReference type="PROSITE" id="PS50893"/>
    </source>
</evidence>
<evidence type="ECO:0000256" key="5">
    <source>
        <dbReference type="ARBA" id="ARBA00022840"/>
    </source>
</evidence>
<organism evidence="8 9">
    <name type="scientific">Desulfarculus baarsii (strain ATCC 33931 / DSM 2075 / LMG 7858 / VKM B-1802 / 2st14)</name>
    <dbReference type="NCBI Taxonomy" id="644282"/>
    <lineage>
        <taxon>Bacteria</taxon>
        <taxon>Pseudomonadati</taxon>
        <taxon>Thermodesulfobacteriota</taxon>
        <taxon>Desulfarculia</taxon>
        <taxon>Desulfarculales</taxon>
        <taxon>Desulfarculaceae</taxon>
        <taxon>Desulfarculus</taxon>
    </lineage>
</organism>
<dbReference type="InterPro" id="IPR017871">
    <property type="entry name" value="ABC_transporter-like_CS"/>
</dbReference>
<dbReference type="Proteomes" id="UP000009047">
    <property type="component" value="Chromosome"/>
</dbReference>
<dbReference type="AlphaFoldDB" id="E1QJU5"/>
<evidence type="ECO:0000256" key="6">
    <source>
        <dbReference type="ARBA" id="ARBA00023136"/>
    </source>
</evidence>
<dbReference type="PANTHER" id="PTHR42788:SF7">
    <property type="entry name" value="NITRATE ABC TRANSPORTER ATP-BINDING PROTEIN"/>
    <property type="match status" value="1"/>
</dbReference>
<dbReference type="InterPro" id="IPR050166">
    <property type="entry name" value="ABC_transporter_ATP-bind"/>
</dbReference>
<dbReference type="Gene3D" id="3.40.50.300">
    <property type="entry name" value="P-loop containing nucleotide triphosphate hydrolases"/>
    <property type="match status" value="1"/>
</dbReference>
<dbReference type="eggNOG" id="COG1101">
    <property type="taxonomic scope" value="Bacteria"/>
</dbReference>
<evidence type="ECO:0000256" key="2">
    <source>
        <dbReference type="ARBA" id="ARBA00022448"/>
    </source>
</evidence>
<proteinExistence type="predicted"/>
<dbReference type="EMBL" id="CP002085">
    <property type="protein sequence ID" value="ADK85838.1"/>
    <property type="molecule type" value="Genomic_DNA"/>
</dbReference>
<evidence type="ECO:0000256" key="1">
    <source>
        <dbReference type="ARBA" id="ARBA00004202"/>
    </source>
</evidence>
<keyword evidence="2" id="KW-0813">Transport</keyword>
<evidence type="ECO:0000256" key="3">
    <source>
        <dbReference type="ARBA" id="ARBA00022475"/>
    </source>
</evidence>
<accession>E1QJU5</accession>
<dbReference type="HOGENOM" id="CLU_000604_1_22_7"/>
<name>E1QJU5_DESB2</name>
<dbReference type="GO" id="GO:0005886">
    <property type="term" value="C:plasma membrane"/>
    <property type="evidence" value="ECO:0007669"/>
    <property type="project" value="UniProtKB-SubCell"/>
</dbReference>
<dbReference type="PROSITE" id="PS00211">
    <property type="entry name" value="ABC_TRANSPORTER_1"/>
    <property type="match status" value="1"/>
</dbReference>
<dbReference type="OrthoDB" id="9809450at2"/>
<dbReference type="PROSITE" id="PS50893">
    <property type="entry name" value="ABC_TRANSPORTER_2"/>
    <property type="match status" value="1"/>
</dbReference>
<reference evidence="8 9" key="1">
    <citation type="journal article" date="2010" name="Stand. Genomic Sci.">
        <title>Complete genome sequence of Desulfarculus baarsii type strain (2st14).</title>
        <authorList>
            <person name="Sun H."/>
            <person name="Spring S."/>
            <person name="Lapidus A."/>
            <person name="Davenport K."/>
            <person name="Del Rio T.G."/>
            <person name="Tice H."/>
            <person name="Nolan M."/>
            <person name="Copeland A."/>
            <person name="Cheng J.F."/>
            <person name="Lucas S."/>
            <person name="Tapia R."/>
            <person name="Goodwin L."/>
            <person name="Pitluck S."/>
            <person name="Ivanova N."/>
            <person name="Pagani I."/>
            <person name="Mavromatis K."/>
            <person name="Ovchinnikova G."/>
            <person name="Pati A."/>
            <person name="Chen A."/>
            <person name="Palaniappan K."/>
            <person name="Hauser L."/>
            <person name="Chang Y.J."/>
            <person name="Jeffries C.D."/>
            <person name="Detter J.C."/>
            <person name="Han C."/>
            <person name="Rohde M."/>
            <person name="Brambilla E."/>
            <person name="Goker M."/>
            <person name="Woyke T."/>
            <person name="Bristow J."/>
            <person name="Eisen J.A."/>
            <person name="Markowitz V."/>
            <person name="Hugenholtz P."/>
            <person name="Kyrpides N.C."/>
            <person name="Klenk H.P."/>
            <person name="Land M."/>
        </authorList>
    </citation>
    <scope>NUCLEOTIDE SEQUENCE [LARGE SCALE GENOMIC DNA]</scope>
    <source>
        <strain evidence="9">ATCC 33931 / DSM 2075 / LMG 7858 / VKM B-1802 / 2st14</strain>
    </source>
</reference>
<keyword evidence="3" id="KW-1003">Cell membrane</keyword>
<dbReference type="InterPro" id="IPR027417">
    <property type="entry name" value="P-loop_NTPase"/>
</dbReference>
<protein>
    <submittedName>
        <fullName evidence="8">ABC transporter related protein</fullName>
    </submittedName>
</protein>
<keyword evidence="4" id="KW-0547">Nucleotide-binding</keyword>
<comment type="subcellular location">
    <subcellularLocation>
        <location evidence="1">Cell membrane</location>
        <topology evidence="1">Peripheral membrane protein</topology>
    </subcellularLocation>
</comment>
<dbReference type="PANTHER" id="PTHR42788">
    <property type="entry name" value="TAURINE IMPORT ATP-BINDING PROTEIN-RELATED"/>
    <property type="match status" value="1"/>
</dbReference>
<evidence type="ECO:0000313" key="8">
    <source>
        <dbReference type="EMBL" id="ADK85838.1"/>
    </source>
</evidence>
<keyword evidence="6" id="KW-0472">Membrane</keyword>
<dbReference type="GO" id="GO:0005524">
    <property type="term" value="F:ATP binding"/>
    <property type="evidence" value="ECO:0007669"/>
    <property type="project" value="UniProtKB-KW"/>
</dbReference>
<feature type="domain" description="ABC transporter" evidence="7">
    <location>
        <begin position="2"/>
        <end position="249"/>
    </location>
</feature>
<keyword evidence="9" id="KW-1185">Reference proteome</keyword>
<dbReference type="KEGG" id="dbr:Deba_2478"/>
<dbReference type="SMART" id="SM00382">
    <property type="entry name" value="AAA"/>
    <property type="match status" value="1"/>
</dbReference>
<dbReference type="InterPro" id="IPR003593">
    <property type="entry name" value="AAA+_ATPase"/>
</dbReference>